<keyword evidence="2" id="KW-1185">Reference proteome</keyword>
<sequence>MPFLSVITGTPISTFVIVKISDQLYPEVEPTFAARQYQKLKKKWHVFNNNESSTTLGFNRDYINPLIQTGWAEFKTLNNLPNNVEITVGHYGPRIFNLISYKEISLPTEIPSFHSRSIKPNETIFFEILMTPENITATKLKLQYNFANFLREHMLYFLLLIGDNGFKEDCSVNDFHDSKNTSLGNSWNKFAASQYFKIGDIVRFKFDLSNLNGNCKVYKLGG</sequence>
<gene>
    <name evidence="1" type="ORF">MILVUS5_LOCUS13617</name>
</gene>
<dbReference type="EMBL" id="CASHSV030000044">
    <property type="protein sequence ID" value="CAJ2644639.1"/>
    <property type="molecule type" value="Genomic_DNA"/>
</dbReference>
<evidence type="ECO:0000313" key="1">
    <source>
        <dbReference type="EMBL" id="CAJ2644639.1"/>
    </source>
</evidence>
<comment type="caution">
    <text evidence="1">The sequence shown here is derived from an EMBL/GenBank/DDBJ whole genome shotgun (WGS) entry which is preliminary data.</text>
</comment>
<reference evidence="1" key="1">
    <citation type="submission" date="2023-10" db="EMBL/GenBank/DDBJ databases">
        <authorList>
            <person name="Rodriguez Cubillos JULIANA M."/>
            <person name="De Vega J."/>
        </authorList>
    </citation>
    <scope>NUCLEOTIDE SEQUENCE</scope>
</reference>
<organism evidence="1 2">
    <name type="scientific">Trifolium pratense</name>
    <name type="common">Red clover</name>
    <dbReference type="NCBI Taxonomy" id="57577"/>
    <lineage>
        <taxon>Eukaryota</taxon>
        <taxon>Viridiplantae</taxon>
        <taxon>Streptophyta</taxon>
        <taxon>Embryophyta</taxon>
        <taxon>Tracheophyta</taxon>
        <taxon>Spermatophyta</taxon>
        <taxon>Magnoliopsida</taxon>
        <taxon>eudicotyledons</taxon>
        <taxon>Gunneridae</taxon>
        <taxon>Pentapetalae</taxon>
        <taxon>rosids</taxon>
        <taxon>fabids</taxon>
        <taxon>Fabales</taxon>
        <taxon>Fabaceae</taxon>
        <taxon>Papilionoideae</taxon>
        <taxon>50 kb inversion clade</taxon>
        <taxon>NPAAA clade</taxon>
        <taxon>Hologalegina</taxon>
        <taxon>IRL clade</taxon>
        <taxon>Trifolieae</taxon>
        <taxon>Trifolium</taxon>
    </lineage>
</organism>
<accession>A0ACB0JHR1</accession>
<protein>
    <submittedName>
        <fullName evidence="1">Uncharacterized protein</fullName>
    </submittedName>
</protein>
<evidence type="ECO:0000313" key="2">
    <source>
        <dbReference type="Proteomes" id="UP001177021"/>
    </source>
</evidence>
<proteinExistence type="predicted"/>
<name>A0ACB0JHR1_TRIPR</name>
<dbReference type="Proteomes" id="UP001177021">
    <property type="component" value="Unassembled WGS sequence"/>
</dbReference>